<evidence type="ECO:0000313" key="2">
    <source>
        <dbReference type="EMBL" id="NRN68842.1"/>
    </source>
</evidence>
<keyword evidence="3" id="KW-1185">Reference proteome</keyword>
<dbReference type="EMBL" id="JAAATY010000022">
    <property type="protein sequence ID" value="NRN68842.1"/>
    <property type="molecule type" value="Genomic_DNA"/>
</dbReference>
<protein>
    <submittedName>
        <fullName evidence="2">5-methylcytosine-specific restriction enzyme A</fullName>
    </submittedName>
</protein>
<evidence type="ECO:0000313" key="3">
    <source>
        <dbReference type="Proteomes" id="UP000763557"/>
    </source>
</evidence>
<dbReference type="Pfam" id="PF26348">
    <property type="entry name" value="SRA_ScoMcrA"/>
    <property type="match status" value="1"/>
</dbReference>
<dbReference type="InterPro" id="IPR058712">
    <property type="entry name" value="SRA_ScoMcrA"/>
</dbReference>
<gene>
    <name evidence="2" type="ORF">GC106_60970</name>
</gene>
<dbReference type="RefSeq" id="WP_173138390.1">
    <property type="nucleotide sequence ID" value="NZ_CBCSGW010000073.1"/>
</dbReference>
<accession>A0ABX2FC29</accession>
<sequence>MTRAEISDLYGGSKFGGIEPSKSTPNVLVYSDPIEAEKHGYTFDGWSEDGDVYLYTGEGAGRQEFTGGNRSIRDHVEAGRTLRLFRTTGRKLKPGGKVHYYVGAFELDKDRPYVRADCPDKTKKMRSAIVFRLKPLGRVERRDGDKAATDDISPTAECSVVPVERANVKKFDVSPRERGSAQRREADLTSRYQAWLEAQQHAVGRLCLRPPGDLRPLYTDIYDITDGELYEAKGAAERDDIRMAVGQLLDYRRHIDVRLQQMTILLPERPSDDLVDFITSCGMGCVYATASGAFDRVDVVPNLILCRPLDQVANKGKLPDSSASR</sequence>
<evidence type="ECO:0000259" key="1">
    <source>
        <dbReference type="Pfam" id="PF26348"/>
    </source>
</evidence>
<dbReference type="Proteomes" id="UP000763557">
    <property type="component" value="Unassembled WGS sequence"/>
</dbReference>
<proteinExistence type="predicted"/>
<organism evidence="2 3">
    <name type="scientific">Kibdelosporangium persicum</name>
    <dbReference type="NCBI Taxonomy" id="2698649"/>
    <lineage>
        <taxon>Bacteria</taxon>
        <taxon>Bacillati</taxon>
        <taxon>Actinomycetota</taxon>
        <taxon>Actinomycetes</taxon>
        <taxon>Pseudonocardiales</taxon>
        <taxon>Pseudonocardiaceae</taxon>
        <taxon>Kibdelosporangium</taxon>
    </lineage>
</organism>
<reference evidence="2 3" key="1">
    <citation type="submission" date="2020-01" db="EMBL/GenBank/DDBJ databases">
        <title>Kibdelosporangium persica a novel Actinomycetes from a hot desert in Iran.</title>
        <authorList>
            <person name="Safaei N."/>
            <person name="Zaburannyi N."/>
            <person name="Mueller R."/>
            <person name="Wink J."/>
        </authorList>
    </citation>
    <scope>NUCLEOTIDE SEQUENCE [LARGE SCALE GENOMIC DNA]</scope>
    <source>
        <strain evidence="2 3">4NS15</strain>
    </source>
</reference>
<comment type="caution">
    <text evidence="2">The sequence shown here is derived from an EMBL/GenBank/DDBJ whole genome shotgun (WGS) entry which is preliminary data.</text>
</comment>
<feature type="domain" description="ScoMcrA-like SRA" evidence="1">
    <location>
        <begin position="2"/>
        <end position="150"/>
    </location>
</feature>
<name>A0ABX2FC29_9PSEU</name>